<dbReference type="InterPro" id="IPR050397">
    <property type="entry name" value="Env_Response_Regulators"/>
</dbReference>
<dbReference type="CDD" id="cd00038">
    <property type="entry name" value="CAP_ED"/>
    <property type="match status" value="1"/>
</dbReference>
<dbReference type="EMBL" id="QUNF01000004">
    <property type="protein sequence ID" value="REG91431.1"/>
    <property type="molecule type" value="Genomic_DNA"/>
</dbReference>
<dbReference type="PROSITE" id="PS50042">
    <property type="entry name" value="CNMP_BINDING_3"/>
    <property type="match status" value="1"/>
</dbReference>
<dbReference type="InterPro" id="IPR036390">
    <property type="entry name" value="WH_DNA-bd_sf"/>
</dbReference>
<keyword evidence="3" id="KW-0804">Transcription</keyword>
<organism evidence="6 7">
    <name type="scientific">Algoriphagus antarcticus</name>
    <dbReference type="NCBI Taxonomy" id="238540"/>
    <lineage>
        <taxon>Bacteria</taxon>
        <taxon>Pseudomonadati</taxon>
        <taxon>Bacteroidota</taxon>
        <taxon>Cytophagia</taxon>
        <taxon>Cytophagales</taxon>
        <taxon>Cyclobacteriaceae</taxon>
        <taxon>Algoriphagus</taxon>
    </lineage>
</organism>
<dbReference type="Proteomes" id="UP000256405">
    <property type="component" value="Unassembled WGS sequence"/>
</dbReference>
<feature type="domain" description="Cyclic nucleotide-binding" evidence="4">
    <location>
        <begin position="19"/>
        <end position="70"/>
    </location>
</feature>
<keyword evidence="2" id="KW-0238">DNA-binding</keyword>
<gene>
    <name evidence="6" type="ORF">C8N25_10445</name>
</gene>
<dbReference type="SMART" id="SM00100">
    <property type="entry name" value="cNMP"/>
    <property type="match status" value="1"/>
</dbReference>
<evidence type="ECO:0000259" key="5">
    <source>
        <dbReference type="PROSITE" id="PS51063"/>
    </source>
</evidence>
<evidence type="ECO:0000313" key="7">
    <source>
        <dbReference type="Proteomes" id="UP000256405"/>
    </source>
</evidence>
<comment type="caution">
    <text evidence="6">The sequence shown here is derived from an EMBL/GenBank/DDBJ whole genome shotgun (WGS) entry which is preliminary data.</text>
</comment>
<reference evidence="6 7" key="1">
    <citation type="submission" date="2018-08" db="EMBL/GenBank/DDBJ databases">
        <title>Genomic Encyclopedia of Archaeal and Bacterial Type Strains, Phase II (KMG-II): from individual species to whole genera.</title>
        <authorList>
            <person name="Goeker M."/>
        </authorList>
    </citation>
    <scope>NUCLEOTIDE SEQUENCE [LARGE SCALE GENOMIC DNA]</scope>
    <source>
        <strain evidence="6 7">DSM 15986</strain>
    </source>
</reference>
<evidence type="ECO:0000256" key="1">
    <source>
        <dbReference type="ARBA" id="ARBA00023015"/>
    </source>
</evidence>
<dbReference type="InterPro" id="IPR018490">
    <property type="entry name" value="cNMP-bd_dom_sf"/>
</dbReference>
<dbReference type="Gene3D" id="2.60.120.10">
    <property type="entry name" value="Jelly Rolls"/>
    <property type="match status" value="1"/>
</dbReference>
<evidence type="ECO:0000256" key="3">
    <source>
        <dbReference type="ARBA" id="ARBA00023163"/>
    </source>
</evidence>
<dbReference type="SUPFAM" id="SSF51206">
    <property type="entry name" value="cAMP-binding domain-like"/>
    <property type="match status" value="1"/>
</dbReference>
<sequence>MLTLTTNWEATQIAFPRFKNYPKRGNIYRQGEVSEGFYLVKNGSVKLQKTLPNGAQSILKIISPGEIFGEGESNLSEFKRNNSFATAIEDETMIQKISNQNFQESVIGLELHHKLLNYNLEITKRLERLNWMDAEGRIKFTLKELAQKLGKRFGDETLLKLNLTHEELAMLTDSSRQTVTKTLSSLKKNGVITYSRNRILFRNLANFNS</sequence>
<dbReference type="Pfam" id="PF00027">
    <property type="entry name" value="cNMP_binding"/>
    <property type="match status" value="1"/>
</dbReference>
<evidence type="ECO:0000313" key="6">
    <source>
        <dbReference type="EMBL" id="REG91431.1"/>
    </source>
</evidence>
<dbReference type="SMART" id="SM00419">
    <property type="entry name" value="HTH_CRP"/>
    <property type="match status" value="1"/>
</dbReference>
<dbReference type="GO" id="GO:0003677">
    <property type="term" value="F:DNA binding"/>
    <property type="evidence" value="ECO:0007669"/>
    <property type="project" value="UniProtKB-KW"/>
</dbReference>
<feature type="domain" description="HTH crp-type" evidence="5">
    <location>
        <begin position="132"/>
        <end position="205"/>
    </location>
</feature>
<dbReference type="SUPFAM" id="SSF46785">
    <property type="entry name" value="Winged helix' DNA-binding domain"/>
    <property type="match status" value="1"/>
</dbReference>
<dbReference type="RefSeq" id="WP_086540557.1">
    <property type="nucleotide sequence ID" value="NZ_MSSW01000010.1"/>
</dbReference>
<dbReference type="InterPro" id="IPR012318">
    <property type="entry name" value="HTH_CRP"/>
</dbReference>
<keyword evidence="7" id="KW-1185">Reference proteome</keyword>
<protein>
    <submittedName>
        <fullName evidence="6">CRP/FNR family transcriptional regulator</fullName>
    </submittedName>
</protein>
<dbReference type="PROSITE" id="PS51063">
    <property type="entry name" value="HTH_CRP_2"/>
    <property type="match status" value="1"/>
</dbReference>
<dbReference type="AlphaFoldDB" id="A0A3E0DZP1"/>
<proteinExistence type="predicted"/>
<dbReference type="OrthoDB" id="9788438at2"/>
<evidence type="ECO:0000259" key="4">
    <source>
        <dbReference type="PROSITE" id="PS50042"/>
    </source>
</evidence>
<name>A0A3E0DZP1_9BACT</name>
<dbReference type="PANTHER" id="PTHR24567:SF74">
    <property type="entry name" value="HTH-TYPE TRANSCRIPTIONAL REGULATOR ARCR"/>
    <property type="match status" value="1"/>
</dbReference>
<dbReference type="GO" id="GO:0003700">
    <property type="term" value="F:DNA-binding transcription factor activity"/>
    <property type="evidence" value="ECO:0007669"/>
    <property type="project" value="TreeGrafter"/>
</dbReference>
<dbReference type="PANTHER" id="PTHR24567">
    <property type="entry name" value="CRP FAMILY TRANSCRIPTIONAL REGULATORY PROTEIN"/>
    <property type="match status" value="1"/>
</dbReference>
<dbReference type="GO" id="GO:0005829">
    <property type="term" value="C:cytosol"/>
    <property type="evidence" value="ECO:0007669"/>
    <property type="project" value="TreeGrafter"/>
</dbReference>
<accession>A0A3E0DZP1</accession>
<dbReference type="InterPro" id="IPR014710">
    <property type="entry name" value="RmlC-like_jellyroll"/>
</dbReference>
<keyword evidence="1" id="KW-0805">Transcription regulation</keyword>
<dbReference type="Pfam" id="PF13545">
    <property type="entry name" value="HTH_Crp_2"/>
    <property type="match status" value="1"/>
</dbReference>
<dbReference type="InterPro" id="IPR000595">
    <property type="entry name" value="cNMP-bd_dom"/>
</dbReference>
<evidence type="ECO:0000256" key="2">
    <source>
        <dbReference type="ARBA" id="ARBA00023125"/>
    </source>
</evidence>